<dbReference type="Proteomes" id="UP000051655">
    <property type="component" value="Unassembled WGS sequence"/>
</dbReference>
<evidence type="ECO:0000313" key="1">
    <source>
        <dbReference type="EMBL" id="KRN75200.1"/>
    </source>
</evidence>
<evidence type="ECO:0000313" key="2">
    <source>
        <dbReference type="Proteomes" id="UP000051655"/>
    </source>
</evidence>
<keyword evidence="2" id="KW-1185">Reference proteome</keyword>
<accession>A0A0R2JCX4</accession>
<sequence>MQIDLDKIVSLEEPNYLNLSAVRQAINNGDYDIARRLLKRECNLKYLPDEARPLYHTLHARLELGQQNFFGALNDLQNASVAVSQTQKNLLLEIEMVTTEVWIKLEDFEKARFCNRIAVKKVRNFLNSRNRQNNLNNDLIVSIYRQSADLALAQEAISTAEDFLIQAKSFVSKSTLTNELIRINLVEGKLRSIKKERKESCRAYLRAYTTAEQLGDTVMMEDIKPYLVENNIDYFD</sequence>
<comment type="caution">
    <text evidence="1">The sequence shown here is derived from an EMBL/GenBank/DDBJ whole genome shotgun (WGS) entry which is preliminary data.</text>
</comment>
<proteinExistence type="predicted"/>
<dbReference type="AlphaFoldDB" id="A0A0R2JCX4"/>
<dbReference type="STRING" id="1616.IV73_GL000962"/>
<gene>
    <name evidence="1" type="ORF">IV73_GL000962</name>
</gene>
<dbReference type="EMBL" id="JQBP01000003">
    <property type="protein sequence ID" value="KRN75200.1"/>
    <property type="molecule type" value="Genomic_DNA"/>
</dbReference>
<dbReference type="PATRIC" id="fig|1616.3.peg.984"/>
<organism evidence="1 2">
    <name type="scientific">Weissella kandleri</name>
    <dbReference type="NCBI Taxonomy" id="1616"/>
    <lineage>
        <taxon>Bacteria</taxon>
        <taxon>Bacillati</taxon>
        <taxon>Bacillota</taxon>
        <taxon>Bacilli</taxon>
        <taxon>Lactobacillales</taxon>
        <taxon>Lactobacillaceae</taxon>
        <taxon>Weissella</taxon>
    </lineage>
</organism>
<reference evidence="1 2" key="1">
    <citation type="journal article" date="2015" name="Genome Announc.">
        <title>Expanding the biotechnology potential of lactobacilli through comparative genomics of 213 strains and associated genera.</title>
        <authorList>
            <person name="Sun Z."/>
            <person name="Harris H.M."/>
            <person name="McCann A."/>
            <person name="Guo C."/>
            <person name="Argimon S."/>
            <person name="Zhang W."/>
            <person name="Yang X."/>
            <person name="Jeffery I.B."/>
            <person name="Cooney J.C."/>
            <person name="Kagawa T.F."/>
            <person name="Liu W."/>
            <person name="Song Y."/>
            <person name="Salvetti E."/>
            <person name="Wrobel A."/>
            <person name="Rasinkangas P."/>
            <person name="Parkhill J."/>
            <person name="Rea M.C."/>
            <person name="O'Sullivan O."/>
            <person name="Ritari J."/>
            <person name="Douillard F.P."/>
            <person name="Paul Ross R."/>
            <person name="Yang R."/>
            <person name="Briner A.E."/>
            <person name="Felis G.E."/>
            <person name="de Vos W.M."/>
            <person name="Barrangou R."/>
            <person name="Klaenhammer T.R."/>
            <person name="Caufield P.W."/>
            <person name="Cui Y."/>
            <person name="Zhang H."/>
            <person name="O'Toole P.W."/>
        </authorList>
    </citation>
    <scope>NUCLEOTIDE SEQUENCE [LARGE SCALE GENOMIC DNA]</scope>
    <source>
        <strain evidence="1 2">DSM 20593</strain>
    </source>
</reference>
<name>A0A0R2JCX4_9LACO</name>
<protein>
    <submittedName>
        <fullName evidence="1">Uncharacterized protein</fullName>
    </submittedName>
</protein>